<dbReference type="PANTHER" id="PTHR30537:SF72">
    <property type="entry name" value="LYSR FAMILY TRANSCRIPTIONAL REGULATOR"/>
    <property type="match status" value="1"/>
</dbReference>
<keyword evidence="3 7" id="KW-0238">DNA-binding</keyword>
<dbReference type="Proteomes" id="UP000183155">
    <property type="component" value="Unassembled WGS sequence"/>
</dbReference>
<sequence>MFSSERLKGIDVFVCVAETGSFTAAAERLNLTGSAISKGIARLEARLDIRLFNRTTRRLSLTDAGVRFYRTCTNVLGELEEAEMALHAQNTEPMGRVRIDLPAAYGRLHALGVILRCVADHALLLPHISFSDRFVDPVEEDIDIVVRIGGSDIWPDALGRRYLGTERLVFCASPHYLMKHGEPRTEHDLEHHSCVVYARGDGMVNPWHFAGTHGGGTERRVLPARIAVGDGEGQAAAVLAGQGIAQLPTWLIKQALEAGTLVEVLPHLATDGSPLNLVWLKRRQSQPKVSVLLEALGASLTS</sequence>
<dbReference type="InterPro" id="IPR000847">
    <property type="entry name" value="LysR_HTH_N"/>
</dbReference>
<evidence type="ECO:0000313" key="6">
    <source>
        <dbReference type="EMBL" id="KMM87050.1"/>
    </source>
</evidence>
<gene>
    <name evidence="7" type="ORF">SAMN04490203_0637</name>
    <name evidence="6" type="ORF">TU78_03425</name>
</gene>
<keyword evidence="9" id="KW-1185">Reference proteome</keyword>
<proteinExistence type="inferred from homology"/>
<evidence type="ECO:0000313" key="7">
    <source>
        <dbReference type="EMBL" id="SEB55968.1"/>
    </source>
</evidence>
<evidence type="ECO:0000256" key="3">
    <source>
        <dbReference type="ARBA" id="ARBA00023125"/>
    </source>
</evidence>
<reference evidence="6 8" key="1">
    <citation type="submission" date="2015-02" db="EMBL/GenBank/DDBJ databases">
        <title>Pseudomonas helleri sp. nov. and Pseudomonas weihenstephanensis sp. nov., isolated from raw cows milk.</title>
        <authorList>
            <person name="von Neubeck M."/>
            <person name="Huptas C."/>
            <person name="Wenning M."/>
            <person name="Scherer S."/>
        </authorList>
    </citation>
    <scope>NUCLEOTIDE SEQUENCE [LARGE SCALE GENOMIC DNA]</scope>
    <source>
        <strain evidence="6 8">DSM 21104</strain>
    </source>
</reference>
<comment type="similarity">
    <text evidence="1">Belongs to the LysR transcriptional regulatory family.</text>
</comment>
<comment type="caution">
    <text evidence="6">The sequence shown here is derived from an EMBL/GenBank/DDBJ whole genome shotgun (WGS) entry which is preliminary data.</text>
</comment>
<dbReference type="Pfam" id="PF00126">
    <property type="entry name" value="HTH_1"/>
    <property type="match status" value="1"/>
</dbReference>
<dbReference type="GO" id="GO:0006351">
    <property type="term" value="P:DNA-templated transcription"/>
    <property type="evidence" value="ECO:0007669"/>
    <property type="project" value="TreeGrafter"/>
</dbReference>
<keyword evidence="2" id="KW-0805">Transcription regulation</keyword>
<dbReference type="PRINTS" id="PR00039">
    <property type="entry name" value="HTHLYSR"/>
</dbReference>
<accession>A0A0J6GZN9</accession>
<feature type="domain" description="HTH lysR-type" evidence="5">
    <location>
        <begin position="5"/>
        <end position="62"/>
    </location>
</feature>
<dbReference type="FunFam" id="1.10.10.10:FF:000001">
    <property type="entry name" value="LysR family transcriptional regulator"/>
    <property type="match status" value="1"/>
</dbReference>
<evidence type="ECO:0000256" key="1">
    <source>
        <dbReference type="ARBA" id="ARBA00009437"/>
    </source>
</evidence>
<evidence type="ECO:0000313" key="8">
    <source>
        <dbReference type="Proteomes" id="UP000036395"/>
    </source>
</evidence>
<dbReference type="GO" id="GO:0003700">
    <property type="term" value="F:DNA-binding transcription factor activity"/>
    <property type="evidence" value="ECO:0007669"/>
    <property type="project" value="InterPro"/>
</dbReference>
<evidence type="ECO:0000259" key="5">
    <source>
        <dbReference type="PROSITE" id="PS50931"/>
    </source>
</evidence>
<dbReference type="Proteomes" id="UP000036395">
    <property type="component" value="Unassembled WGS sequence"/>
</dbReference>
<dbReference type="InterPro" id="IPR036390">
    <property type="entry name" value="WH_DNA-bd_sf"/>
</dbReference>
<dbReference type="PROSITE" id="PS50931">
    <property type="entry name" value="HTH_LYSR"/>
    <property type="match status" value="1"/>
</dbReference>
<protein>
    <submittedName>
        <fullName evidence="7">DNA-binding transcriptional regulator, LysR family</fullName>
    </submittedName>
    <submittedName>
        <fullName evidence="6">LysR family transcriptional regulator</fullName>
    </submittedName>
</protein>
<dbReference type="AlphaFoldDB" id="A0A0J6GZN9"/>
<dbReference type="InterPro" id="IPR005119">
    <property type="entry name" value="LysR_subst-bd"/>
</dbReference>
<organism evidence="6 8">
    <name type="scientific">Pseudomonas taetrolens</name>
    <dbReference type="NCBI Taxonomy" id="47884"/>
    <lineage>
        <taxon>Bacteria</taxon>
        <taxon>Pseudomonadati</taxon>
        <taxon>Pseudomonadota</taxon>
        <taxon>Gammaproteobacteria</taxon>
        <taxon>Pseudomonadales</taxon>
        <taxon>Pseudomonadaceae</taxon>
        <taxon>Pseudomonas</taxon>
    </lineage>
</organism>
<dbReference type="GO" id="GO:0043565">
    <property type="term" value="F:sequence-specific DNA binding"/>
    <property type="evidence" value="ECO:0007669"/>
    <property type="project" value="TreeGrafter"/>
</dbReference>
<evidence type="ECO:0000256" key="2">
    <source>
        <dbReference type="ARBA" id="ARBA00023015"/>
    </source>
</evidence>
<dbReference type="Pfam" id="PF03466">
    <property type="entry name" value="LysR_substrate"/>
    <property type="match status" value="1"/>
</dbReference>
<evidence type="ECO:0000313" key="9">
    <source>
        <dbReference type="Proteomes" id="UP000183155"/>
    </source>
</evidence>
<dbReference type="EMBL" id="JYLA01000001">
    <property type="protein sequence ID" value="KMM87050.1"/>
    <property type="molecule type" value="Genomic_DNA"/>
</dbReference>
<dbReference type="Gene3D" id="1.10.10.10">
    <property type="entry name" value="Winged helix-like DNA-binding domain superfamily/Winged helix DNA-binding domain"/>
    <property type="match status" value="1"/>
</dbReference>
<dbReference type="InterPro" id="IPR036388">
    <property type="entry name" value="WH-like_DNA-bd_sf"/>
</dbReference>
<evidence type="ECO:0000256" key="4">
    <source>
        <dbReference type="ARBA" id="ARBA00023163"/>
    </source>
</evidence>
<dbReference type="STRING" id="47884.SAMN04490203_0637"/>
<dbReference type="PANTHER" id="PTHR30537">
    <property type="entry name" value="HTH-TYPE TRANSCRIPTIONAL REGULATOR"/>
    <property type="match status" value="1"/>
</dbReference>
<dbReference type="OrthoDB" id="9110639at2"/>
<keyword evidence="4" id="KW-0804">Transcription</keyword>
<dbReference type="SUPFAM" id="SSF46785">
    <property type="entry name" value="Winged helix' DNA-binding domain"/>
    <property type="match status" value="1"/>
</dbReference>
<dbReference type="Gene3D" id="3.40.190.290">
    <property type="match status" value="1"/>
</dbReference>
<dbReference type="CDD" id="cd08475">
    <property type="entry name" value="PBP2_CrgA_like_6"/>
    <property type="match status" value="1"/>
</dbReference>
<name>A0A0J6GZN9_PSETA</name>
<dbReference type="PATRIC" id="fig|47884.3.peg.1083"/>
<dbReference type="RefSeq" id="WP_048378417.1">
    <property type="nucleotide sequence ID" value="NZ_FNRS01000001.1"/>
</dbReference>
<dbReference type="InterPro" id="IPR058163">
    <property type="entry name" value="LysR-type_TF_proteobact-type"/>
</dbReference>
<dbReference type="SUPFAM" id="SSF53850">
    <property type="entry name" value="Periplasmic binding protein-like II"/>
    <property type="match status" value="1"/>
</dbReference>
<dbReference type="EMBL" id="FNRS01000001">
    <property type="protein sequence ID" value="SEB55968.1"/>
    <property type="molecule type" value="Genomic_DNA"/>
</dbReference>
<reference evidence="7 9" key="2">
    <citation type="submission" date="2016-10" db="EMBL/GenBank/DDBJ databases">
        <authorList>
            <person name="Varghese N."/>
            <person name="Submissions S."/>
        </authorList>
    </citation>
    <scope>NUCLEOTIDE SEQUENCE [LARGE SCALE GENOMIC DNA]</scope>
    <source>
        <strain evidence="7 9">BS3652</strain>
    </source>
</reference>